<dbReference type="PANTHER" id="PTHR11480">
    <property type="entry name" value="SAPOSIN-RELATED"/>
    <property type="match status" value="1"/>
</dbReference>
<sequence length="209" mass="23737">MLSLFFAFAFSAPRRPVIKKSSSNDIDNFACRICSGVLTGVRDLKTRYETESEISTNLLKQCDMLTQLDSDYLPMCQEMATTYVKLLIHLTDKPLEDTAICVKLGYCIDDEDSLKRNFKRLEANKKLITNKSNKLLGESCDECENFFAWAKSRGALTVLGLYTMIESTCPVKYSEICSKVNLFNIEKIFDLVNSRVENRVACELTNLCN</sequence>
<evidence type="ECO:0000313" key="4">
    <source>
        <dbReference type="Proteomes" id="UP000179807"/>
    </source>
</evidence>
<dbReference type="RefSeq" id="XP_068363133.1">
    <property type="nucleotide sequence ID" value="XM_068501650.1"/>
</dbReference>
<dbReference type="PROSITE" id="PS50015">
    <property type="entry name" value="SAP_B"/>
    <property type="match status" value="1"/>
</dbReference>
<feature type="domain" description="Saposin B-type" evidence="2">
    <location>
        <begin position="27"/>
        <end position="111"/>
    </location>
</feature>
<dbReference type="InterPro" id="IPR051428">
    <property type="entry name" value="Sphingo_Act-Surfact_Prot"/>
</dbReference>
<dbReference type="Proteomes" id="UP000179807">
    <property type="component" value="Unassembled WGS sequence"/>
</dbReference>
<comment type="caution">
    <text evidence="3">The sequence shown here is derived from an EMBL/GenBank/DDBJ whole genome shotgun (WGS) entry which is preliminary data.</text>
</comment>
<dbReference type="PANTHER" id="PTHR11480:SF91">
    <property type="entry name" value="SAPOSIN B-TYPE DOMAIN-CONTAINING PROTEIN"/>
    <property type="match status" value="1"/>
</dbReference>
<dbReference type="EMBL" id="MLAK01000624">
    <property type="protein sequence ID" value="OHT09997.1"/>
    <property type="molecule type" value="Genomic_DNA"/>
</dbReference>
<dbReference type="VEuPathDB" id="TrichDB:TRFO_20893"/>
<accession>A0A1J4KKU5</accession>
<proteinExistence type="predicted"/>
<dbReference type="Gene3D" id="1.10.225.10">
    <property type="entry name" value="Saposin-like"/>
    <property type="match status" value="1"/>
</dbReference>
<reference evidence="3" key="1">
    <citation type="submission" date="2016-10" db="EMBL/GenBank/DDBJ databases">
        <authorList>
            <person name="Benchimol M."/>
            <person name="Almeida L.G."/>
            <person name="Vasconcelos A.T."/>
            <person name="Perreira-Neves A."/>
            <person name="Rosa I.A."/>
            <person name="Tasca T."/>
            <person name="Bogo M.R."/>
            <person name="de Souza W."/>
        </authorList>
    </citation>
    <scope>NUCLEOTIDE SEQUENCE [LARGE SCALE GENOMIC DNA]</scope>
    <source>
        <strain evidence="3">K</strain>
    </source>
</reference>
<dbReference type="AlphaFoldDB" id="A0A1J4KKU5"/>
<dbReference type="SMART" id="SM00741">
    <property type="entry name" value="SapB"/>
    <property type="match status" value="1"/>
</dbReference>
<protein>
    <recommendedName>
        <fullName evidence="2">Saposin B-type domain-containing protein</fullName>
    </recommendedName>
</protein>
<evidence type="ECO:0000259" key="2">
    <source>
        <dbReference type="PROSITE" id="PS50015"/>
    </source>
</evidence>
<dbReference type="InterPro" id="IPR011001">
    <property type="entry name" value="Saposin-like"/>
</dbReference>
<keyword evidence="4" id="KW-1185">Reference proteome</keyword>
<gene>
    <name evidence="3" type="ORF">TRFO_20893</name>
</gene>
<name>A0A1J4KKU5_9EUKA</name>
<dbReference type="InterPro" id="IPR008139">
    <property type="entry name" value="SaposinB_dom"/>
</dbReference>
<keyword evidence="1" id="KW-1015">Disulfide bond</keyword>
<organism evidence="3 4">
    <name type="scientific">Tritrichomonas foetus</name>
    <dbReference type="NCBI Taxonomy" id="1144522"/>
    <lineage>
        <taxon>Eukaryota</taxon>
        <taxon>Metamonada</taxon>
        <taxon>Parabasalia</taxon>
        <taxon>Tritrichomonadida</taxon>
        <taxon>Tritrichomonadidae</taxon>
        <taxon>Tritrichomonas</taxon>
    </lineage>
</organism>
<evidence type="ECO:0000256" key="1">
    <source>
        <dbReference type="ARBA" id="ARBA00023157"/>
    </source>
</evidence>
<evidence type="ECO:0000313" key="3">
    <source>
        <dbReference type="EMBL" id="OHT09997.1"/>
    </source>
</evidence>
<dbReference type="GeneID" id="94836354"/>
<dbReference type="SUPFAM" id="SSF47862">
    <property type="entry name" value="Saposin"/>
    <property type="match status" value="2"/>
</dbReference>